<evidence type="ECO:0000256" key="11">
    <source>
        <dbReference type="SAM" id="MobiDB-lite"/>
    </source>
</evidence>
<keyword evidence="6" id="KW-0145">Chemotaxis</keyword>
<comment type="subcellular location">
    <subcellularLocation>
        <location evidence="1">Bacterial flagellum basal body</location>
    </subcellularLocation>
    <subcellularLocation>
        <location evidence="2">Cell membrane</location>
        <topology evidence="2">Peripheral membrane protein</topology>
    </subcellularLocation>
</comment>
<dbReference type="GO" id="GO:0005886">
    <property type="term" value="C:plasma membrane"/>
    <property type="evidence" value="ECO:0007669"/>
    <property type="project" value="UniProtKB-SubCell"/>
</dbReference>
<evidence type="ECO:0000256" key="2">
    <source>
        <dbReference type="ARBA" id="ARBA00004202"/>
    </source>
</evidence>
<dbReference type="PANTHER" id="PTHR30034">
    <property type="entry name" value="FLAGELLAR MOTOR SWITCH PROTEIN FLIM"/>
    <property type="match status" value="1"/>
</dbReference>
<dbReference type="EMBL" id="CP010836">
    <property type="protein sequence ID" value="AJP73503.1"/>
    <property type="molecule type" value="Genomic_DNA"/>
</dbReference>
<dbReference type="Gene3D" id="2.30.330.10">
    <property type="entry name" value="SpoA-like"/>
    <property type="match status" value="1"/>
</dbReference>
<reference evidence="13 14" key="1">
    <citation type="journal article" date="2015" name="Int. J. Syst. Evol. Microbiol.">
        <title>Sphingomonas hengshuiensis sp. nov., isolated from lake wetland.</title>
        <authorList>
            <person name="Wei S."/>
            <person name="Wang T."/>
            <person name="Liu H."/>
            <person name="Zhang C."/>
            <person name="Guo J."/>
            <person name="Wang Q."/>
            <person name="Liang K."/>
            <person name="Zhang Z."/>
        </authorList>
    </citation>
    <scope>NUCLEOTIDE SEQUENCE [LARGE SCALE GENOMIC DNA]</scope>
    <source>
        <strain evidence="13 14">WHSC-8</strain>
    </source>
</reference>
<evidence type="ECO:0000256" key="7">
    <source>
        <dbReference type="ARBA" id="ARBA00022779"/>
    </source>
</evidence>
<feature type="region of interest" description="Disordered" evidence="11">
    <location>
        <begin position="1"/>
        <end position="29"/>
    </location>
</feature>
<evidence type="ECO:0000256" key="8">
    <source>
        <dbReference type="ARBA" id="ARBA00023136"/>
    </source>
</evidence>
<keyword evidence="5" id="KW-1003">Cell membrane</keyword>
<dbReference type="Pfam" id="PF02154">
    <property type="entry name" value="FliM"/>
    <property type="match status" value="1"/>
</dbReference>
<dbReference type="InterPro" id="IPR001689">
    <property type="entry name" value="Flag_FliM"/>
</dbReference>
<keyword evidence="8" id="KW-0472">Membrane</keyword>
<dbReference type="Proteomes" id="UP000032300">
    <property type="component" value="Chromosome"/>
</dbReference>
<accession>A0A7U4JB00</accession>
<keyword evidence="7" id="KW-0283">Flagellar rotation</keyword>
<evidence type="ECO:0000256" key="10">
    <source>
        <dbReference type="ARBA" id="ARBA00025044"/>
    </source>
</evidence>
<dbReference type="AlphaFoldDB" id="A0A7U4JB00"/>
<gene>
    <name evidence="13" type="ORF">TS85_19490</name>
</gene>
<sequence length="314" mass="33583">MVNSPSDTPAAERRERPRAGAEHAPALGAANPNPFGDLVTLQHLSARLAKSLKGVFEAMLRCDLRVWAEPLTVERFADYKAERGAGLTAWQPLAMGSARSKAQLVLDARLVLEMLDAFFGGEGEAPAQMPEEFTPAAEALVARLGQGLVAPLDAAWEPLVRIGFRAVEANIAAQPELGGDDPVVVTRFGMAQGDAKPRFVDILYPMAALKPHGAALTVKVHGVAEDVEPRWRTGLTRAVMNVRLPVRSVLAEPVLSLGRLLELKAGDVIPIEFGAEVPVMVASRRLGTGLVGTANGRAAVRLTSLEPLTEEDFR</sequence>
<dbReference type="OrthoDB" id="7421075at2"/>
<dbReference type="PANTHER" id="PTHR30034:SF6">
    <property type="entry name" value="YOP PROTEINS TRANSLOCATION PROTEIN Q"/>
    <property type="match status" value="1"/>
</dbReference>
<keyword evidence="14" id="KW-1185">Reference proteome</keyword>
<dbReference type="GO" id="GO:0003774">
    <property type="term" value="F:cytoskeletal motor activity"/>
    <property type="evidence" value="ECO:0007669"/>
    <property type="project" value="InterPro"/>
</dbReference>
<dbReference type="InterPro" id="IPR028976">
    <property type="entry name" value="CheC-like_sf"/>
</dbReference>
<feature type="compositionally biased region" description="Basic and acidic residues" evidence="11">
    <location>
        <begin position="10"/>
        <end position="21"/>
    </location>
</feature>
<evidence type="ECO:0000256" key="6">
    <source>
        <dbReference type="ARBA" id="ARBA00022500"/>
    </source>
</evidence>
<proteinExistence type="inferred from homology"/>
<evidence type="ECO:0000313" key="13">
    <source>
        <dbReference type="EMBL" id="AJP73503.1"/>
    </source>
</evidence>
<keyword evidence="13" id="KW-0282">Flagellum</keyword>
<dbReference type="InterPro" id="IPR036429">
    <property type="entry name" value="SpoA-like_sf"/>
</dbReference>
<keyword evidence="13" id="KW-0969">Cilium</keyword>
<dbReference type="SUPFAM" id="SSF101801">
    <property type="entry name" value="Surface presentation of antigens (SPOA)"/>
    <property type="match status" value="1"/>
</dbReference>
<evidence type="ECO:0000313" key="14">
    <source>
        <dbReference type="Proteomes" id="UP000032300"/>
    </source>
</evidence>
<dbReference type="Gene3D" id="3.40.1550.10">
    <property type="entry name" value="CheC-like"/>
    <property type="match status" value="1"/>
</dbReference>
<keyword evidence="9" id="KW-0975">Bacterial flagellum</keyword>
<dbReference type="KEGG" id="sphi:TS85_19490"/>
<dbReference type="InterPro" id="IPR001543">
    <property type="entry name" value="FliN-like_C"/>
</dbReference>
<reference evidence="13 14" key="2">
    <citation type="submission" date="2015-02" db="EMBL/GenBank/DDBJ databases">
        <title>The complete genome of Sphingomonas hengshuiensis sp. WHSC-8 isolated from soil of Hengshui Lake.</title>
        <authorList>
            <person name="Wei S."/>
            <person name="Guo J."/>
            <person name="Su C."/>
            <person name="Wu R."/>
            <person name="Zhang Z."/>
            <person name="Liang K."/>
            <person name="Li H."/>
            <person name="Wang T."/>
            <person name="Liu H."/>
            <person name="Zhang C."/>
            <person name="Li Z."/>
            <person name="Wang Q."/>
            <person name="Meng J."/>
        </authorList>
    </citation>
    <scope>NUCLEOTIDE SEQUENCE [LARGE SCALE GENOMIC DNA]</scope>
    <source>
        <strain evidence="13 14">WHSC-8</strain>
    </source>
</reference>
<evidence type="ECO:0000256" key="9">
    <source>
        <dbReference type="ARBA" id="ARBA00023143"/>
    </source>
</evidence>
<evidence type="ECO:0000256" key="1">
    <source>
        <dbReference type="ARBA" id="ARBA00004117"/>
    </source>
</evidence>
<evidence type="ECO:0000256" key="5">
    <source>
        <dbReference type="ARBA" id="ARBA00022475"/>
    </source>
</evidence>
<keyword evidence="13" id="KW-0966">Cell projection</keyword>
<dbReference type="RefSeq" id="WP_044334418.1">
    <property type="nucleotide sequence ID" value="NZ_CP010836.1"/>
</dbReference>
<protein>
    <recommendedName>
        <fullName evidence="4">Flagellar motor switch protein FliM</fullName>
    </recommendedName>
</protein>
<name>A0A7U4JB00_9SPHN</name>
<dbReference type="Pfam" id="PF01052">
    <property type="entry name" value="FliMN_C"/>
    <property type="match status" value="1"/>
</dbReference>
<comment type="similarity">
    <text evidence="3">Belongs to the FliM family.</text>
</comment>
<evidence type="ECO:0000256" key="3">
    <source>
        <dbReference type="ARBA" id="ARBA00011049"/>
    </source>
</evidence>
<comment type="function">
    <text evidence="10">FliM is one of three proteins (FliG, FliN, FliM) that forms the rotor-mounted switch complex (C ring), located at the base of the basal body. This complex interacts with the CheY and CheZ chemotaxis proteins, in addition to contacting components of the motor that determine the direction of flagellar rotation.</text>
</comment>
<dbReference type="GO" id="GO:0009425">
    <property type="term" value="C:bacterial-type flagellum basal body"/>
    <property type="evidence" value="ECO:0007669"/>
    <property type="project" value="UniProtKB-SubCell"/>
</dbReference>
<dbReference type="GO" id="GO:0050918">
    <property type="term" value="P:positive chemotaxis"/>
    <property type="evidence" value="ECO:0007669"/>
    <property type="project" value="TreeGrafter"/>
</dbReference>
<dbReference type="CDD" id="cd17908">
    <property type="entry name" value="FliM"/>
    <property type="match status" value="1"/>
</dbReference>
<dbReference type="GO" id="GO:0071978">
    <property type="term" value="P:bacterial-type flagellum-dependent swarming motility"/>
    <property type="evidence" value="ECO:0007669"/>
    <property type="project" value="TreeGrafter"/>
</dbReference>
<evidence type="ECO:0000259" key="12">
    <source>
        <dbReference type="Pfam" id="PF01052"/>
    </source>
</evidence>
<evidence type="ECO:0000256" key="4">
    <source>
        <dbReference type="ARBA" id="ARBA00021898"/>
    </source>
</evidence>
<feature type="domain" description="Flagellar motor switch protein FliN-like C-terminal" evidence="12">
    <location>
        <begin position="238"/>
        <end position="305"/>
    </location>
</feature>
<organism evidence="13 14">
    <name type="scientific">Sphingomonas hengshuiensis</name>
    <dbReference type="NCBI Taxonomy" id="1609977"/>
    <lineage>
        <taxon>Bacteria</taxon>
        <taxon>Pseudomonadati</taxon>
        <taxon>Pseudomonadota</taxon>
        <taxon>Alphaproteobacteria</taxon>
        <taxon>Sphingomonadales</taxon>
        <taxon>Sphingomonadaceae</taxon>
        <taxon>Sphingomonas</taxon>
    </lineage>
</organism>